<evidence type="ECO:0000313" key="2">
    <source>
        <dbReference type="Proteomes" id="UP000194632"/>
    </source>
</evidence>
<name>A0A243Q561_9ACTN</name>
<dbReference type="Proteomes" id="UP000194632">
    <property type="component" value="Unassembled WGS sequence"/>
</dbReference>
<evidence type="ECO:0000313" key="1">
    <source>
        <dbReference type="EMBL" id="OUC76562.1"/>
    </source>
</evidence>
<dbReference type="InterPro" id="IPR025444">
    <property type="entry name" value="Monooxy_af470"/>
</dbReference>
<sequence>MPSRRAVRMTNDVPPVGTAVFLIGMRVTRPWRVRAWLSVMAAMPRMLIHLRRRPEAGMLDARLYLGGSLMVLSYWRSADDLRRFASDPTAPHLPAWRWFNRELADTDSVGIWHETYVIGEHESISSGMAPQGLARAVGWRPVGPGTTTAAGRLARSRPTADCVVSVNDTAHSDESHD</sequence>
<comment type="caution">
    <text evidence="1">The sequence shown here is derived from an EMBL/GenBank/DDBJ whole genome shotgun (WGS) entry which is preliminary data.</text>
</comment>
<dbReference type="AlphaFoldDB" id="A0A243Q561"/>
<dbReference type="STRING" id="417102.CA982_21440"/>
<dbReference type="RefSeq" id="WP_086537215.1">
    <property type="nucleotide sequence ID" value="NZ_NGFO01000031.1"/>
</dbReference>
<organism evidence="1 2">
    <name type="scientific">Gordonia lacunae</name>
    <dbReference type="NCBI Taxonomy" id="417102"/>
    <lineage>
        <taxon>Bacteria</taxon>
        <taxon>Bacillati</taxon>
        <taxon>Actinomycetota</taxon>
        <taxon>Actinomycetes</taxon>
        <taxon>Mycobacteriales</taxon>
        <taxon>Gordoniaceae</taxon>
        <taxon>Gordonia</taxon>
    </lineage>
</organism>
<evidence type="ECO:0008006" key="3">
    <source>
        <dbReference type="Google" id="ProtNLM"/>
    </source>
</evidence>
<protein>
    <recommendedName>
        <fullName evidence="3">DUF4188 domain-containing protein</fullName>
    </recommendedName>
</protein>
<dbReference type="EMBL" id="NGFO01000031">
    <property type="protein sequence ID" value="OUC76562.1"/>
    <property type="molecule type" value="Genomic_DNA"/>
</dbReference>
<gene>
    <name evidence="1" type="ORF">CA982_21440</name>
</gene>
<accession>A0A243Q561</accession>
<proteinExistence type="predicted"/>
<keyword evidence="2" id="KW-1185">Reference proteome</keyword>
<reference evidence="1 2" key="1">
    <citation type="submission" date="2017-05" db="EMBL/GenBank/DDBJ databases">
        <title>Biotechnological potential of actinobacteria isolated from South African environments.</title>
        <authorList>
            <person name="Le Roes-Hill M."/>
            <person name="Prins A."/>
            <person name="Durrell K.A."/>
        </authorList>
    </citation>
    <scope>NUCLEOTIDE SEQUENCE [LARGE SCALE GENOMIC DNA]</scope>
    <source>
        <strain evidence="1">BS2</strain>
    </source>
</reference>
<dbReference type="OrthoDB" id="7566033at2"/>
<dbReference type="Pfam" id="PF13826">
    <property type="entry name" value="Monooxy_af470-like"/>
    <property type="match status" value="1"/>
</dbReference>